<reference evidence="1" key="2">
    <citation type="submission" date="2020-11" db="EMBL/GenBank/DDBJ databases">
        <authorList>
            <person name="McCartney M.A."/>
            <person name="Auch B."/>
            <person name="Kono T."/>
            <person name="Mallez S."/>
            <person name="Becker A."/>
            <person name="Gohl D.M."/>
            <person name="Silverstein K.A.T."/>
            <person name="Koren S."/>
            <person name="Bechman K.B."/>
            <person name="Herman A."/>
            <person name="Abrahante J.E."/>
            <person name="Garbe J."/>
        </authorList>
    </citation>
    <scope>NUCLEOTIDE SEQUENCE</scope>
    <source>
        <strain evidence="1">Duluth1</strain>
        <tissue evidence="1">Whole animal</tissue>
    </source>
</reference>
<comment type="caution">
    <text evidence="1">The sequence shown here is derived from an EMBL/GenBank/DDBJ whole genome shotgun (WGS) entry which is preliminary data.</text>
</comment>
<reference evidence="1" key="1">
    <citation type="journal article" date="2019" name="bioRxiv">
        <title>The Genome of the Zebra Mussel, Dreissena polymorpha: A Resource for Invasive Species Research.</title>
        <authorList>
            <person name="McCartney M.A."/>
            <person name="Auch B."/>
            <person name="Kono T."/>
            <person name="Mallez S."/>
            <person name="Zhang Y."/>
            <person name="Obille A."/>
            <person name="Becker A."/>
            <person name="Abrahante J.E."/>
            <person name="Garbe J."/>
            <person name="Badalamenti J.P."/>
            <person name="Herman A."/>
            <person name="Mangelson H."/>
            <person name="Liachko I."/>
            <person name="Sullivan S."/>
            <person name="Sone E.D."/>
            <person name="Koren S."/>
            <person name="Silverstein K.A.T."/>
            <person name="Beckman K.B."/>
            <person name="Gohl D.M."/>
        </authorList>
    </citation>
    <scope>NUCLEOTIDE SEQUENCE</scope>
    <source>
        <strain evidence="1">Duluth1</strain>
        <tissue evidence="1">Whole animal</tissue>
    </source>
</reference>
<sequence>MCTRSSTTKCLGLDGAEETRSVVRQRTTGFPAWLGISSELHHQLNRLYLV</sequence>
<dbReference type="EMBL" id="JAIWYP010000020">
    <property type="protein sequence ID" value="KAH3692653.1"/>
    <property type="molecule type" value="Genomic_DNA"/>
</dbReference>
<proteinExistence type="predicted"/>
<evidence type="ECO:0000313" key="1">
    <source>
        <dbReference type="EMBL" id="KAH3692653.1"/>
    </source>
</evidence>
<gene>
    <name evidence="1" type="ORF">DPMN_193807</name>
</gene>
<organism evidence="1 2">
    <name type="scientific">Dreissena polymorpha</name>
    <name type="common">Zebra mussel</name>
    <name type="synonym">Mytilus polymorpha</name>
    <dbReference type="NCBI Taxonomy" id="45954"/>
    <lineage>
        <taxon>Eukaryota</taxon>
        <taxon>Metazoa</taxon>
        <taxon>Spiralia</taxon>
        <taxon>Lophotrochozoa</taxon>
        <taxon>Mollusca</taxon>
        <taxon>Bivalvia</taxon>
        <taxon>Autobranchia</taxon>
        <taxon>Heteroconchia</taxon>
        <taxon>Euheterodonta</taxon>
        <taxon>Imparidentia</taxon>
        <taxon>Neoheterodontei</taxon>
        <taxon>Myida</taxon>
        <taxon>Dreissenoidea</taxon>
        <taxon>Dreissenidae</taxon>
        <taxon>Dreissena</taxon>
    </lineage>
</organism>
<dbReference type="AlphaFoldDB" id="A0A9D3Y2S4"/>
<dbReference type="Proteomes" id="UP000828390">
    <property type="component" value="Unassembled WGS sequence"/>
</dbReference>
<protein>
    <submittedName>
        <fullName evidence="1">Uncharacterized protein</fullName>
    </submittedName>
</protein>
<evidence type="ECO:0000313" key="2">
    <source>
        <dbReference type="Proteomes" id="UP000828390"/>
    </source>
</evidence>
<name>A0A9D3Y2S4_DREPO</name>
<accession>A0A9D3Y2S4</accession>
<keyword evidence="2" id="KW-1185">Reference proteome</keyword>